<evidence type="ECO:0008006" key="3">
    <source>
        <dbReference type="Google" id="ProtNLM"/>
    </source>
</evidence>
<protein>
    <recommendedName>
        <fullName evidence="3">Twin-arginine translocation signal domain-containing protein</fullName>
    </recommendedName>
</protein>
<dbReference type="InterPro" id="IPR006311">
    <property type="entry name" value="TAT_signal"/>
</dbReference>
<dbReference type="OrthoDB" id="265568at2157"/>
<evidence type="ECO:0000313" key="2">
    <source>
        <dbReference type="Proteomes" id="UP000277326"/>
    </source>
</evidence>
<organism evidence="1 2">
    <name type="scientific">Haloplanus aerogenes</name>
    <dbReference type="NCBI Taxonomy" id="660522"/>
    <lineage>
        <taxon>Archaea</taxon>
        <taxon>Methanobacteriati</taxon>
        <taxon>Methanobacteriota</taxon>
        <taxon>Stenosarchaea group</taxon>
        <taxon>Halobacteria</taxon>
        <taxon>Halobacteriales</taxon>
        <taxon>Haloferacaceae</taxon>
        <taxon>Haloplanus</taxon>
    </lineage>
</organism>
<proteinExistence type="predicted"/>
<sequence>MESLDMIHDVCDSTLDRRRVLQAVGAGGVLAGLGGRATAQRGEGRGEGSNAGVDVIARQDEGVVHWSLPGKRRLGQTVFGTPDRPRATLQPILDLLDDPDGPVGTLLQELPILVGLPPAARETNGDGTAYTQTAVPTPFSDNVVRVSGSVHATYRDRRPYDLPHSYGSSPDTVDVDVEFTDPNGTPYTLDVHHTIQPPIPTWETGGGVITDTWIHGTTGTESPLLPRTYTYAAFWGICDVIVEGDVVDENKVIHAMTIQNMRRADGSIALQSEMPLAPDETFSGQAHHTQLIVPPITVGPDGPVHEAVNTAYTLPNGHTQPFIHLTFEEDTIVKAPFARWEFPEKE</sequence>
<dbReference type="RefSeq" id="WP_121921676.1">
    <property type="nucleotide sequence ID" value="NZ_CP034145.1"/>
</dbReference>
<evidence type="ECO:0000313" key="1">
    <source>
        <dbReference type="EMBL" id="RMB12960.1"/>
    </source>
</evidence>
<dbReference type="GeneID" id="38472746"/>
<dbReference type="AlphaFoldDB" id="A0A3M0CWN0"/>
<comment type="caution">
    <text evidence="1">The sequence shown here is derived from an EMBL/GenBank/DDBJ whole genome shotgun (WGS) entry which is preliminary data.</text>
</comment>
<name>A0A3M0CWN0_9EURY</name>
<dbReference type="PROSITE" id="PS51318">
    <property type="entry name" value="TAT"/>
    <property type="match status" value="1"/>
</dbReference>
<dbReference type="EMBL" id="REFS01000006">
    <property type="protein sequence ID" value="RMB12960.1"/>
    <property type="molecule type" value="Genomic_DNA"/>
</dbReference>
<dbReference type="Proteomes" id="UP000277326">
    <property type="component" value="Unassembled WGS sequence"/>
</dbReference>
<reference evidence="1 2" key="1">
    <citation type="journal article" date="2015" name="Stand. Genomic Sci.">
        <title>Genomic Encyclopedia of Bacterial and Archaeal Type Strains, Phase III: the genomes of soil and plant-associated and newly described type strains.</title>
        <authorList>
            <person name="Whitman W.B."/>
            <person name="Woyke T."/>
            <person name="Klenk H.P."/>
            <person name="Zhou Y."/>
            <person name="Lilburn T.G."/>
            <person name="Beck B.J."/>
            <person name="De Vos P."/>
            <person name="Vandamme P."/>
            <person name="Eisen J.A."/>
            <person name="Garrity G."/>
            <person name="Hugenholtz P."/>
            <person name="Kyrpides N.C."/>
        </authorList>
    </citation>
    <scope>NUCLEOTIDE SEQUENCE [LARGE SCALE GENOMIC DNA]</scope>
    <source>
        <strain evidence="1 2">CGMCC 1.10124</strain>
    </source>
</reference>
<accession>A0A3M0CWN0</accession>
<gene>
    <name evidence="1" type="ORF">ATH50_3118</name>
</gene>